<dbReference type="Proteomes" id="UP000663880">
    <property type="component" value="Unassembled WGS sequence"/>
</dbReference>
<keyword evidence="3" id="KW-1185">Reference proteome</keyword>
<reference evidence="2" key="1">
    <citation type="submission" date="2021-02" db="EMBL/GenBank/DDBJ databases">
        <authorList>
            <person name="Steward A R."/>
        </authorList>
    </citation>
    <scope>NUCLEOTIDE SEQUENCE</scope>
</reference>
<dbReference type="EMBL" id="CAJOBZ010000002">
    <property type="protein sequence ID" value="CAF4753891.1"/>
    <property type="molecule type" value="Genomic_DNA"/>
</dbReference>
<dbReference type="OrthoDB" id="7453652at2759"/>
<feature type="region of interest" description="Disordered" evidence="1">
    <location>
        <begin position="35"/>
        <end position="67"/>
    </location>
</feature>
<accession>A0A821LPI9</accession>
<evidence type="ECO:0000313" key="2">
    <source>
        <dbReference type="EMBL" id="CAF4753891.1"/>
    </source>
</evidence>
<proteinExistence type="predicted"/>
<protein>
    <submittedName>
        <fullName evidence="2">Uncharacterized protein</fullName>
    </submittedName>
</protein>
<evidence type="ECO:0000313" key="3">
    <source>
        <dbReference type="Proteomes" id="UP000663880"/>
    </source>
</evidence>
<name>A0A821LPI9_9NEOP</name>
<comment type="caution">
    <text evidence="2">The sequence shown here is derived from an EMBL/GenBank/DDBJ whole genome shotgun (WGS) entry which is preliminary data.</text>
</comment>
<organism evidence="2 3">
    <name type="scientific">Pieris macdunnoughi</name>
    <dbReference type="NCBI Taxonomy" id="345717"/>
    <lineage>
        <taxon>Eukaryota</taxon>
        <taxon>Metazoa</taxon>
        <taxon>Ecdysozoa</taxon>
        <taxon>Arthropoda</taxon>
        <taxon>Hexapoda</taxon>
        <taxon>Insecta</taxon>
        <taxon>Pterygota</taxon>
        <taxon>Neoptera</taxon>
        <taxon>Endopterygota</taxon>
        <taxon>Lepidoptera</taxon>
        <taxon>Glossata</taxon>
        <taxon>Ditrysia</taxon>
        <taxon>Papilionoidea</taxon>
        <taxon>Pieridae</taxon>
        <taxon>Pierinae</taxon>
        <taxon>Pieris</taxon>
    </lineage>
</organism>
<evidence type="ECO:0000256" key="1">
    <source>
        <dbReference type="SAM" id="MobiDB-lite"/>
    </source>
</evidence>
<gene>
    <name evidence="2" type="ORF">PMACD_LOCUS845</name>
</gene>
<sequence length="89" mass="9991">MAGRKGIRQARVRSLWRTLERCLGVRCRCEPCERSERGARGTGREGLGGRHWAGPPLSAPARARRDRLTPVRSVLPSSTHAHVARCCFW</sequence>
<dbReference type="AlphaFoldDB" id="A0A821LPI9"/>